<dbReference type="PATRIC" id="fig|266128.3.peg.1948"/>
<proteinExistence type="predicted"/>
<evidence type="ECO:0000313" key="2">
    <source>
        <dbReference type="Proteomes" id="UP000051254"/>
    </source>
</evidence>
<name>A0A0R0B9A8_9GAMM</name>
<dbReference type="InterPro" id="IPR025522">
    <property type="entry name" value="DUF4410"/>
</dbReference>
<protein>
    <submittedName>
        <fullName evidence="1">Uncharacterized protein</fullName>
    </submittedName>
</protein>
<dbReference type="AlphaFoldDB" id="A0A0R0B9A8"/>
<dbReference type="Pfam" id="PF14366">
    <property type="entry name" value="DUF4410"/>
    <property type="match status" value="1"/>
</dbReference>
<keyword evidence="2" id="KW-1185">Reference proteome</keyword>
<accession>A0A0R0B9A8</accession>
<organism evidence="1 2">
    <name type="scientific">Stenotrophomonas koreensis</name>
    <dbReference type="NCBI Taxonomy" id="266128"/>
    <lineage>
        <taxon>Bacteria</taxon>
        <taxon>Pseudomonadati</taxon>
        <taxon>Pseudomonadota</taxon>
        <taxon>Gammaproteobacteria</taxon>
        <taxon>Lysobacterales</taxon>
        <taxon>Lysobacteraceae</taxon>
        <taxon>Stenotrophomonas</taxon>
    </lineage>
</organism>
<dbReference type="EMBL" id="LDJH01000043">
    <property type="protein sequence ID" value="KRG53925.1"/>
    <property type="molecule type" value="Genomic_DNA"/>
</dbReference>
<dbReference type="RefSeq" id="WP_425477337.1">
    <property type="nucleotide sequence ID" value="NZ_LDJH01000043.1"/>
</dbReference>
<evidence type="ECO:0000313" key="1">
    <source>
        <dbReference type="EMBL" id="KRG53925.1"/>
    </source>
</evidence>
<comment type="caution">
    <text evidence="1">The sequence shown here is derived from an EMBL/GenBank/DDBJ whole genome shotgun (WGS) entry which is preliminary data.</text>
</comment>
<feature type="non-terminal residue" evidence="1">
    <location>
        <position position="1"/>
    </location>
</feature>
<gene>
    <name evidence="1" type="ORF">ABB25_14040</name>
</gene>
<sequence length="63" mass="6615">GAARALLGIMAGRDKIISHVRVMDANGAQLASFEVESTNSTAWGTTGGLHQKHAEEIALRLKG</sequence>
<reference evidence="1 2" key="1">
    <citation type="submission" date="2015-05" db="EMBL/GenBank/DDBJ databases">
        <title>Genome sequencing and analysis of members of genus Stenotrophomonas.</title>
        <authorList>
            <person name="Patil P.P."/>
            <person name="Midha S."/>
            <person name="Patil P.B."/>
        </authorList>
    </citation>
    <scope>NUCLEOTIDE SEQUENCE [LARGE SCALE GENOMIC DNA]</scope>
    <source>
        <strain evidence="1 2">DSM 17805</strain>
    </source>
</reference>
<dbReference type="Proteomes" id="UP000051254">
    <property type="component" value="Unassembled WGS sequence"/>
</dbReference>